<keyword evidence="2" id="KW-1185">Reference proteome</keyword>
<organism evidence="1 2">
    <name type="scientific">Genlisea aurea</name>
    <dbReference type="NCBI Taxonomy" id="192259"/>
    <lineage>
        <taxon>Eukaryota</taxon>
        <taxon>Viridiplantae</taxon>
        <taxon>Streptophyta</taxon>
        <taxon>Embryophyta</taxon>
        <taxon>Tracheophyta</taxon>
        <taxon>Spermatophyta</taxon>
        <taxon>Magnoliopsida</taxon>
        <taxon>eudicotyledons</taxon>
        <taxon>Gunneridae</taxon>
        <taxon>Pentapetalae</taxon>
        <taxon>asterids</taxon>
        <taxon>lamiids</taxon>
        <taxon>Lamiales</taxon>
        <taxon>Lentibulariaceae</taxon>
        <taxon>Genlisea</taxon>
    </lineage>
</organism>
<proteinExistence type="predicted"/>
<evidence type="ECO:0000313" key="2">
    <source>
        <dbReference type="Proteomes" id="UP000015453"/>
    </source>
</evidence>
<gene>
    <name evidence="1" type="ORF">M569_11805</name>
</gene>
<dbReference type="EMBL" id="AUSU01005771">
    <property type="protein sequence ID" value="EPS62984.1"/>
    <property type="molecule type" value="Genomic_DNA"/>
</dbReference>
<protein>
    <submittedName>
        <fullName evidence="1">Uncharacterized protein</fullName>
    </submittedName>
</protein>
<comment type="caution">
    <text evidence="1">The sequence shown here is derived from an EMBL/GenBank/DDBJ whole genome shotgun (WGS) entry which is preliminary data.</text>
</comment>
<evidence type="ECO:0000313" key="1">
    <source>
        <dbReference type="EMBL" id="EPS62984.1"/>
    </source>
</evidence>
<dbReference type="AlphaFoldDB" id="S8C821"/>
<accession>S8C821</accession>
<dbReference type="Proteomes" id="UP000015453">
    <property type="component" value="Unassembled WGS sequence"/>
</dbReference>
<sequence>MELLFENGPCISHWRIKTRRFVLDDSSGVIIVEEGDMDEVEDLDGMDADERFPFELEIGV</sequence>
<name>S8C821_9LAMI</name>
<reference evidence="1 2" key="1">
    <citation type="journal article" date="2013" name="BMC Genomics">
        <title>The miniature genome of a carnivorous plant Genlisea aurea contains a low number of genes and short non-coding sequences.</title>
        <authorList>
            <person name="Leushkin E.V."/>
            <person name="Sutormin R.A."/>
            <person name="Nabieva E.R."/>
            <person name="Penin A.A."/>
            <person name="Kondrashov A.S."/>
            <person name="Logacheva M.D."/>
        </authorList>
    </citation>
    <scope>NUCLEOTIDE SEQUENCE [LARGE SCALE GENOMIC DNA]</scope>
</reference>